<dbReference type="GO" id="GO:0046872">
    <property type="term" value="F:metal ion binding"/>
    <property type="evidence" value="ECO:0007669"/>
    <property type="project" value="UniProtKB-KW"/>
</dbReference>
<dbReference type="Proteomes" id="UP000235786">
    <property type="component" value="Unassembled WGS sequence"/>
</dbReference>
<comment type="similarity">
    <text evidence="1">Belongs to the reverse transcriptase family. Telomerase subfamily.</text>
</comment>
<comment type="subcellular location">
    <subcellularLocation>
        <location evidence="1">Nucleus</location>
    </subcellularLocation>
    <subcellularLocation>
        <location evidence="1">Chromosome</location>
        <location evidence="1">Telomere</location>
    </subcellularLocation>
</comment>
<protein>
    <recommendedName>
        <fullName evidence="1">Telomerase reverse transcriptase</fullName>
        <ecNumber evidence="1">2.7.7.49</ecNumber>
    </recommendedName>
    <alternativeName>
        <fullName evidence="1">Telomerase catalytic subunit</fullName>
    </alternativeName>
</protein>
<dbReference type="GO" id="GO:0042162">
    <property type="term" value="F:telomeric DNA binding"/>
    <property type="evidence" value="ECO:0007669"/>
    <property type="project" value="TreeGrafter"/>
</dbReference>
<dbReference type="GO" id="GO:0007004">
    <property type="term" value="P:telomere maintenance via telomerase"/>
    <property type="evidence" value="ECO:0007669"/>
    <property type="project" value="TreeGrafter"/>
</dbReference>
<keyword evidence="1" id="KW-0808">Transferase</keyword>
<evidence type="ECO:0000256" key="1">
    <source>
        <dbReference type="RuleBase" id="RU365061"/>
    </source>
</evidence>
<dbReference type="InterPro" id="IPR003545">
    <property type="entry name" value="Telomerase_RT"/>
</dbReference>
<name>A0A2J6RLI5_HYAVF</name>
<keyword evidence="1" id="KW-0479">Metal-binding</keyword>
<reference evidence="3 4" key="1">
    <citation type="submission" date="2016-04" db="EMBL/GenBank/DDBJ databases">
        <title>A degradative enzymes factory behind the ericoid mycorrhizal symbiosis.</title>
        <authorList>
            <consortium name="DOE Joint Genome Institute"/>
            <person name="Martino E."/>
            <person name="Morin E."/>
            <person name="Grelet G."/>
            <person name="Kuo A."/>
            <person name="Kohler A."/>
            <person name="Daghino S."/>
            <person name="Barry K."/>
            <person name="Choi C."/>
            <person name="Cichocki N."/>
            <person name="Clum A."/>
            <person name="Copeland A."/>
            <person name="Hainaut M."/>
            <person name="Haridas S."/>
            <person name="Labutti K."/>
            <person name="Lindquist E."/>
            <person name="Lipzen A."/>
            <person name="Khouja H.-R."/>
            <person name="Murat C."/>
            <person name="Ohm R."/>
            <person name="Olson A."/>
            <person name="Spatafora J."/>
            <person name="Veneault-Fourrey C."/>
            <person name="Henrissat B."/>
            <person name="Grigoriev I."/>
            <person name="Martin F."/>
            <person name="Perotto S."/>
        </authorList>
    </citation>
    <scope>NUCLEOTIDE SEQUENCE [LARGE SCALE GENOMIC DNA]</scope>
    <source>
        <strain evidence="3 4">F</strain>
    </source>
</reference>
<dbReference type="STRING" id="1149755.A0A2J6RLI5"/>
<comment type="catalytic activity">
    <reaction evidence="1">
        <text>DNA(n) + a 2'-deoxyribonucleoside 5'-triphosphate = DNA(n+1) + diphosphate</text>
        <dbReference type="Rhea" id="RHEA:22508"/>
        <dbReference type="Rhea" id="RHEA-COMP:17339"/>
        <dbReference type="Rhea" id="RHEA-COMP:17340"/>
        <dbReference type="ChEBI" id="CHEBI:33019"/>
        <dbReference type="ChEBI" id="CHEBI:61560"/>
        <dbReference type="ChEBI" id="CHEBI:173112"/>
        <dbReference type="EC" id="2.7.7.49"/>
    </reaction>
</comment>
<dbReference type="PANTHER" id="PTHR12066:SF0">
    <property type="entry name" value="TELOMERASE REVERSE TRANSCRIPTASE"/>
    <property type="match status" value="1"/>
</dbReference>
<dbReference type="PANTHER" id="PTHR12066">
    <property type="entry name" value="TELOMERASE REVERSE TRANSCRIPTASE"/>
    <property type="match status" value="1"/>
</dbReference>
<keyword evidence="1" id="KW-0548">Nucleotidyltransferase</keyword>
<feature type="domain" description="Telomerase reverse transcriptase C-terminal extension" evidence="2">
    <location>
        <begin position="1"/>
        <end position="107"/>
    </location>
</feature>
<organism evidence="3 4">
    <name type="scientific">Hyaloscypha variabilis (strain UAMH 11265 / GT02V1 / F)</name>
    <name type="common">Meliniomyces variabilis</name>
    <dbReference type="NCBI Taxonomy" id="1149755"/>
    <lineage>
        <taxon>Eukaryota</taxon>
        <taxon>Fungi</taxon>
        <taxon>Dikarya</taxon>
        <taxon>Ascomycota</taxon>
        <taxon>Pezizomycotina</taxon>
        <taxon>Leotiomycetes</taxon>
        <taxon>Helotiales</taxon>
        <taxon>Hyaloscyphaceae</taxon>
        <taxon>Hyaloscypha</taxon>
        <taxon>Hyaloscypha variabilis</taxon>
    </lineage>
</organism>
<dbReference type="GO" id="GO:0070034">
    <property type="term" value="F:telomerase RNA binding"/>
    <property type="evidence" value="ECO:0007669"/>
    <property type="project" value="TreeGrafter"/>
</dbReference>
<dbReference type="AlphaFoldDB" id="A0A2J6RLI5"/>
<evidence type="ECO:0000313" key="4">
    <source>
        <dbReference type="Proteomes" id="UP000235786"/>
    </source>
</evidence>
<dbReference type="EMBL" id="KZ613946">
    <property type="protein sequence ID" value="PMD39375.1"/>
    <property type="molecule type" value="Genomic_DNA"/>
</dbReference>
<keyword evidence="1" id="KW-0695">RNA-directed DNA polymerase</keyword>
<accession>A0A2J6RLI5</accession>
<comment type="function">
    <text evidence="1">Telomerase is a ribonucleoprotein enzyme essential for the replication of chromosome termini in most eukaryotes. It elongates telomeres. It is a reverse transcriptase that adds simple sequence repeats to chromosome ends by copying a template sequence within the RNA component of the enzyme.</text>
</comment>
<dbReference type="OrthoDB" id="289721at2759"/>
<sequence>MYLDTTYNSFPTVLTNIYTSFLETATKTYAYARCLPSSKQPTVALLTRTITALIEMAYVLIKSKGRAKKGVELGYKCAVTKPQIAFMALNAFRKVLGKRQSRYGKVITWLASRISELKGKNEEALKRMKSVVE</sequence>
<dbReference type="GO" id="GO:0000781">
    <property type="term" value="C:chromosome, telomeric region"/>
    <property type="evidence" value="ECO:0007669"/>
    <property type="project" value="UniProtKB-SubCell"/>
</dbReference>
<proteinExistence type="inferred from homology"/>
<gene>
    <name evidence="3" type="ORF">L207DRAFT_21215</name>
</gene>
<keyword evidence="1" id="KW-0539">Nucleus</keyword>
<evidence type="ECO:0000259" key="2">
    <source>
        <dbReference type="Pfam" id="PF21399"/>
    </source>
</evidence>
<dbReference type="Pfam" id="PF21399">
    <property type="entry name" value="TERT_C"/>
    <property type="match status" value="1"/>
</dbReference>
<keyword evidence="1" id="KW-0779">Telomere</keyword>
<keyword evidence="4" id="KW-1185">Reference proteome</keyword>
<dbReference type="EC" id="2.7.7.49" evidence="1"/>
<keyword evidence="1" id="KW-0158">Chromosome</keyword>
<evidence type="ECO:0000313" key="3">
    <source>
        <dbReference type="EMBL" id="PMD39375.1"/>
    </source>
</evidence>
<dbReference type="Gene3D" id="1.10.357.90">
    <property type="match status" value="1"/>
</dbReference>
<dbReference type="GO" id="GO:0003720">
    <property type="term" value="F:telomerase activity"/>
    <property type="evidence" value="ECO:0007669"/>
    <property type="project" value="InterPro"/>
</dbReference>
<dbReference type="InterPro" id="IPR049139">
    <property type="entry name" value="TERT_C"/>
</dbReference>
<dbReference type="GO" id="GO:0000333">
    <property type="term" value="C:telomerase catalytic core complex"/>
    <property type="evidence" value="ECO:0007669"/>
    <property type="project" value="TreeGrafter"/>
</dbReference>
<keyword evidence="1" id="KW-0460">Magnesium</keyword>